<dbReference type="GO" id="GO:0052592">
    <property type="term" value="F:oxidoreductase activity, acting on CH or CH2 groups, with an iron-sulfur protein as acceptor"/>
    <property type="evidence" value="ECO:0007669"/>
    <property type="project" value="TreeGrafter"/>
</dbReference>
<dbReference type="GO" id="GO:0046872">
    <property type="term" value="F:metal ion binding"/>
    <property type="evidence" value="ECO:0007669"/>
    <property type="project" value="UniProtKB-KW"/>
</dbReference>
<dbReference type="PANTHER" id="PTHR31332">
    <property type="entry name" value="7-HYDROXYMETHYL CHLOROPHYLL A REDUCTASE, CHLOROPLASTIC"/>
    <property type="match status" value="1"/>
</dbReference>
<dbReference type="Gene3D" id="3.30.70.20">
    <property type="match status" value="1"/>
</dbReference>
<dbReference type="Proteomes" id="UP000077245">
    <property type="component" value="Unassembled WGS sequence"/>
</dbReference>
<dbReference type="GO" id="GO:0051536">
    <property type="term" value="F:iron-sulfur cluster binding"/>
    <property type="evidence" value="ECO:0007669"/>
    <property type="project" value="UniProtKB-KW"/>
</dbReference>
<dbReference type="PATRIC" id="fig|49547.3.peg.965"/>
<dbReference type="SUPFAM" id="SSF54862">
    <property type="entry name" value="4Fe-4S ferredoxins"/>
    <property type="match status" value="1"/>
</dbReference>
<evidence type="ECO:0000256" key="4">
    <source>
        <dbReference type="ARBA" id="ARBA00023004"/>
    </source>
</evidence>
<dbReference type="InterPro" id="IPR017900">
    <property type="entry name" value="4Fe4S_Fe_S_CS"/>
</dbReference>
<keyword evidence="3" id="KW-0560">Oxidoreductase</keyword>
<dbReference type="PROSITE" id="PS51379">
    <property type="entry name" value="4FE4S_FER_2"/>
    <property type="match status" value="1"/>
</dbReference>
<keyword evidence="4" id="KW-0408">Iron</keyword>
<protein>
    <submittedName>
        <fullName evidence="8">Coenzyme F420-reducing hydrogenase subunit beta</fullName>
    </submittedName>
</protein>
<evidence type="ECO:0000256" key="2">
    <source>
        <dbReference type="ARBA" id="ARBA00022723"/>
    </source>
</evidence>
<gene>
    <name evidence="8" type="ORF">MBCUR_08960</name>
</gene>
<evidence type="ECO:0000256" key="1">
    <source>
        <dbReference type="ARBA" id="ARBA00001974"/>
    </source>
</evidence>
<dbReference type="InterPro" id="IPR007525">
    <property type="entry name" value="FrhB_FdhB_C"/>
</dbReference>
<evidence type="ECO:0000256" key="3">
    <source>
        <dbReference type="ARBA" id="ARBA00023002"/>
    </source>
</evidence>
<name>A0A162FNT8_9EURY</name>
<dbReference type="InterPro" id="IPR017896">
    <property type="entry name" value="4Fe4S_Fe-S-bd"/>
</dbReference>
<organism evidence="8 9">
    <name type="scientific">Methanobrevibacter curvatus</name>
    <dbReference type="NCBI Taxonomy" id="49547"/>
    <lineage>
        <taxon>Archaea</taxon>
        <taxon>Methanobacteriati</taxon>
        <taxon>Methanobacteriota</taxon>
        <taxon>Methanomada group</taxon>
        <taxon>Methanobacteria</taxon>
        <taxon>Methanobacteriales</taxon>
        <taxon>Methanobacteriaceae</taxon>
        <taxon>Methanobrevibacter</taxon>
    </lineage>
</organism>
<dbReference type="STRING" id="49547.MBCUR_08960"/>
<dbReference type="Pfam" id="PF04432">
    <property type="entry name" value="FrhB_FdhB_C"/>
    <property type="match status" value="1"/>
</dbReference>
<dbReference type="InterPro" id="IPR007516">
    <property type="entry name" value="Co_F420_Hydgase/DH_bsu_N"/>
</dbReference>
<dbReference type="OrthoDB" id="15347at2157"/>
<proteinExistence type="inferred from homology"/>
<evidence type="ECO:0000259" key="7">
    <source>
        <dbReference type="PROSITE" id="PS51379"/>
    </source>
</evidence>
<evidence type="ECO:0000313" key="8">
    <source>
        <dbReference type="EMBL" id="KZX12840.1"/>
    </source>
</evidence>
<evidence type="ECO:0000256" key="6">
    <source>
        <dbReference type="ARBA" id="ARBA00038369"/>
    </source>
</evidence>
<comment type="similarity">
    <text evidence="6">Belongs to the FrhB family.</text>
</comment>
<sequence length="362" mass="40394">MADKKAAMVGTPCQILAATKINEYKDKTGGSPICIKIGLFCMENFSYHYLKEFLENDGIKLKDVKEFRIENNRFKVFLNSGDLKDYSIPQTESFKRKNCDVCIDFASDFSDISVGSVGSKKGYSTLIVRSEKGEKIIEGLEKAGYIETTEVDEKLLNLLEKIAGGKKSKNLKNIEFKEKIARQVLYNRIISEKEFEEDTDGADFDLLESDVIKVGNCVLCGACEYVCPENIVEINSRKPVKKGKCRENCNLCYISCPRTFTSSKIISNDLKAKPESYPLGKYIKILNAKSTKNKGQDGGVVTAILLYLLDEKLVDDVFVVGEDPNNPWKPIPKLTSDKNEVLAAAGTKYSTVPIAFKALKTK</sequence>
<accession>A0A162FNT8</accession>
<dbReference type="InterPro" id="IPR045220">
    <property type="entry name" value="FRHB/FDHB/HCAR-like"/>
</dbReference>
<dbReference type="AlphaFoldDB" id="A0A162FNT8"/>
<dbReference type="PROSITE" id="PS00198">
    <property type="entry name" value="4FE4S_FER_1"/>
    <property type="match status" value="1"/>
</dbReference>
<comment type="cofactor">
    <cofactor evidence="1">
        <name>FAD</name>
        <dbReference type="ChEBI" id="CHEBI:57692"/>
    </cofactor>
</comment>
<dbReference type="PANTHER" id="PTHR31332:SF6">
    <property type="entry name" value="FORMATE DEHYDROGENASE SUBUNIT BETA"/>
    <property type="match status" value="1"/>
</dbReference>
<dbReference type="EMBL" id="LWMV01000160">
    <property type="protein sequence ID" value="KZX12840.1"/>
    <property type="molecule type" value="Genomic_DNA"/>
</dbReference>
<keyword evidence="5" id="KW-0411">Iron-sulfur</keyword>
<comment type="caution">
    <text evidence="8">The sequence shown here is derived from an EMBL/GenBank/DDBJ whole genome shotgun (WGS) entry which is preliminary data.</text>
</comment>
<keyword evidence="9" id="KW-1185">Reference proteome</keyword>
<evidence type="ECO:0000313" key="9">
    <source>
        <dbReference type="Proteomes" id="UP000077245"/>
    </source>
</evidence>
<keyword evidence="2" id="KW-0479">Metal-binding</keyword>
<reference evidence="8 9" key="1">
    <citation type="submission" date="2016-04" db="EMBL/GenBank/DDBJ databases">
        <title>Genome sequence of Methanobrevibacter curvatus DSM 11111.</title>
        <authorList>
            <person name="Poehlein A."/>
            <person name="Seedorf H."/>
            <person name="Daniel R."/>
        </authorList>
    </citation>
    <scope>NUCLEOTIDE SEQUENCE [LARGE SCALE GENOMIC DNA]</scope>
    <source>
        <strain evidence="8 9">DSM 11111</strain>
    </source>
</reference>
<evidence type="ECO:0000256" key="5">
    <source>
        <dbReference type="ARBA" id="ARBA00023014"/>
    </source>
</evidence>
<dbReference type="Pfam" id="PF04422">
    <property type="entry name" value="FrhB_FdhB_N"/>
    <property type="match status" value="1"/>
</dbReference>
<dbReference type="RefSeq" id="WP_067090741.1">
    <property type="nucleotide sequence ID" value="NZ_LWMV01000160.1"/>
</dbReference>
<feature type="domain" description="4Fe-4S ferredoxin-type" evidence="7">
    <location>
        <begin position="208"/>
        <end position="237"/>
    </location>
</feature>